<keyword evidence="2" id="KW-1185">Reference proteome</keyword>
<evidence type="ECO:0000313" key="1">
    <source>
        <dbReference type="EMBL" id="KAK6356226.1"/>
    </source>
</evidence>
<organism evidence="1 2">
    <name type="scientific">Orbilia javanica</name>
    <dbReference type="NCBI Taxonomy" id="47235"/>
    <lineage>
        <taxon>Eukaryota</taxon>
        <taxon>Fungi</taxon>
        <taxon>Dikarya</taxon>
        <taxon>Ascomycota</taxon>
        <taxon>Pezizomycotina</taxon>
        <taxon>Orbiliomycetes</taxon>
        <taxon>Orbiliales</taxon>
        <taxon>Orbiliaceae</taxon>
        <taxon>Orbilia</taxon>
    </lineage>
</organism>
<name>A0AAN8MZK3_9PEZI</name>
<evidence type="ECO:0000313" key="2">
    <source>
        <dbReference type="Proteomes" id="UP001313282"/>
    </source>
</evidence>
<accession>A0AAN8MZK3</accession>
<comment type="caution">
    <text evidence="1">The sequence shown here is derived from an EMBL/GenBank/DDBJ whole genome shotgun (WGS) entry which is preliminary data.</text>
</comment>
<dbReference type="EMBL" id="JAVHNR010000001">
    <property type="protein sequence ID" value="KAK6356226.1"/>
    <property type="molecule type" value="Genomic_DNA"/>
</dbReference>
<sequence length="127" mass="13846">MEQSTLPDRRCSYPRIESSSEAGLAIIAPQLRKPFSFWAFAWWSNRSGFGDGQSLASKGPGGFALDLCKKEVLAQFTYCRSSTPELEHQPYPFSSRSGDCGSKTKCNALPTSREALIASFGAVVARS</sequence>
<proteinExistence type="predicted"/>
<dbReference type="Proteomes" id="UP001313282">
    <property type="component" value="Unassembled WGS sequence"/>
</dbReference>
<gene>
    <name evidence="1" type="ORF">TWF718_000598</name>
</gene>
<dbReference type="AlphaFoldDB" id="A0AAN8MZK3"/>
<protein>
    <submittedName>
        <fullName evidence="1">Uncharacterized protein</fullName>
    </submittedName>
</protein>
<reference evidence="1 2" key="1">
    <citation type="submission" date="2019-10" db="EMBL/GenBank/DDBJ databases">
        <authorList>
            <person name="Palmer J.M."/>
        </authorList>
    </citation>
    <scope>NUCLEOTIDE SEQUENCE [LARGE SCALE GENOMIC DNA]</scope>
    <source>
        <strain evidence="1 2">TWF718</strain>
    </source>
</reference>